<gene>
    <name evidence="4" type="ORF">EJ06DRAFT_553921</name>
</gene>
<dbReference type="SMART" id="SM01110">
    <property type="entry name" value="Cutinase"/>
    <property type="match status" value="1"/>
</dbReference>
<dbReference type="InterPro" id="IPR029058">
    <property type="entry name" value="AB_hydrolase_fold"/>
</dbReference>
<dbReference type="Gene3D" id="3.40.50.1820">
    <property type="entry name" value="alpha/beta hydrolase"/>
    <property type="match status" value="1"/>
</dbReference>
<name>A0A6G1I6P5_9PEZI</name>
<feature type="signal peptide" evidence="3">
    <location>
        <begin position="1"/>
        <end position="15"/>
    </location>
</feature>
<dbReference type="Proteomes" id="UP000799640">
    <property type="component" value="Unassembled WGS sequence"/>
</dbReference>
<evidence type="ECO:0000256" key="3">
    <source>
        <dbReference type="SAM" id="SignalP"/>
    </source>
</evidence>
<reference evidence="4" key="1">
    <citation type="journal article" date="2020" name="Stud. Mycol.">
        <title>101 Dothideomycetes genomes: a test case for predicting lifestyles and emergence of pathogens.</title>
        <authorList>
            <person name="Haridas S."/>
            <person name="Albert R."/>
            <person name="Binder M."/>
            <person name="Bloem J."/>
            <person name="Labutti K."/>
            <person name="Salamov A."/>
            <person name="Andreopoulos B."/>
            <person name="Baker S."/>
            <person name="Barry K."/>
            <person name="Bills G."/>
            <person name="Bluhm B."/>
            <person name="Cannon C."/>
            <person name="Castanera R."/>
            <person name="Culley D."/>
            <person name="Daum C."/>
            <person name="Ezra D."/>
            <person name="Gonzalez J."/>
            <person name="Henrissat B."/>
            <person name="Kuo A."/>
            <person name="Liang C."/>
            <person name="Lipzen A."/>
            <person name="Lutzoni F."/>
            <person name="Magnuson J."/>
            <person name="Mondo S."/>
            <person name="Nolan M."/>
            <person name="Ohm R."/>
            <person name="Pangilinan J."/>
            <person name="Park H.-J."/>
            <person name="Ramirez L."/>
            <person name="Alfaro M."/>
            <person name="Sun H."/>
            <person name="Tritt A."/>
            <person name="Yoshinaga Y."/>
            <person name="Zwiers L.-H."/>
            <person name="Turgeon B."/>
            <person name="Goodwin S."/>
            <person name="Spatafora J."/>
            <person name="Crous P."/>
            <person name="Grigoriev I."/>
        </authorList>
    </citation>
    <scope>NUCLEOTIDE SEQUENCE</scope>
    <source>
        <strain evidence="4">CBS 262.69</strain>
    </source>
</reference>
<evidence type="ECO:0000313" key="4">
    <source>
        <dbReference type="EMBL" id="KAF2403665.1"/>
    </source>
</evidence>
<keyword evidence="2" id="KW-1015">Disulfide bond</keyword>
<keyword evidence="1 4" id="KW-0378">Hydrolase</keyword>
<dbReference type="GO" id="GO:0052689">
    <property type="term" value="F:carboxylic ester hydrolase activity"/>
    <property type="evidence" value="ECO:0007669"/>
    <property type="project" value="UniProtKB-ARBA"/>
</dbReference>
<dbReference type="EMBL" id="ML996689">
    <property type="protein sequence ID" value="KAF2403665.1"/>
    <property type="molecule type" value="Genomic_DNA"/>
</dbReference>
<dbReference type="Pfam" id="PF01083">
    <property type="entry name" value="Cutinase"/>
    <property type="match status" value="1"/>
</dbReference>
<keyword evidence="3" id="KW-0732">Signal</keyword>
<dbReference type="InterPro" id="IPR000675">
    <property type="entry name" value="Cutinase/axe"/>
</dbReference>
<proteinExistence type="predicted"/>
<keyword evidence="5" id="KW-1185">Reference proteome</keyword>
<accession>A0A6G1I6P5</accession>
<dbReference type="AlphaFoldDB" id="A0A6G1I6P5"/>
<organism evidence="4 5">
    <name type="scientific">Trichodelitschia bisporula</name>
    <dbReference type="NCBI Taxonomy" id="703511"/>
    <lineage>
        <taxon>Eukaryota</taxon>
        <taxon>Fungi</taxon>
        <taxon>Dikarya</taxon>
        <taxon>Ascomycota</taxon>
        <taxon>Pezizomycotina</taxon>
        <taxon>Dothideomycetes</taxon>
        <taxon>Dothideomycetes incertae sedis</taxon>
        <taxon>Phaeotrichales</taxon>
        <taxon>Phaeotrichaceae</taxon>
        <taxon>Trichodelitschia</taxon>
    </lineage>
</organism>
<evidence type="ECO:0000313" key="5">
    <source>
        <dbReference type="Proteomes" id="UP000799640"/>
    </source>
</evidence>
<protein>
    <submittedName>
        <fullName evidence="4">Alpha/beta-hydrolase</fullName>
    </submittedName>
</protein>
<dbReference type="PANTHER" id="PTHR33630:SF9">
    <property type="entry name" value="CUTINASE 4"/>
    <property type="match status" value="1"/>
</dbReference>
<dbReference type="PANTHER" id="PTHR33630">
    <property type="entry name" value="CUTINASE RV1984C-RELATED-RELATED"/>
    <property type="match status" value="1"/>
</dbReference>
<feature type="chain" id="PRO_5026213604" evidence="3">
    <location>
        <begin position="16"/>
        <end position="222"/>
    </location>
</feature>
<dbReference type="SUPFAM" id="SSF53474">
    <property type="entry name" value="alpha/beta-Hydrolases"/>
    <property type="match status" value="1"/>
</dbReference>
<sequence length="222" mass="23240">MRLTAVLLFVSAALAVPAQKACSPVELIWARATTEAAGLGIVGAPLVKATQRLIPGFTYYAVKYPADMSSSSPDKGVADMLNRINGQATACPQQKFVLGGYSQGAVVCHRAAVKMSKDVLSRIIATATFGDGGQQATKAKPVYDSPVGPIPRWPDELDGRIKFNCNKGDLTCTPGGTSTLAHMQYTSGKFIPESAQFIAEQWKKLGGGGAGAAVTARHLAIS</sequence>
<evidence type="ECO:0000256" key="1">
    <source>
        <dbReference type="ARBA" id="ARBA00022801"/>
    </source>
</evidence>
<evidence type="ECO:0000256" key="2">
    <source>
        <dbReference type="ARBA" id="ARBA00023157"/>
    </source>
</evidence>
<dbReference type="OrthoDB" id="3225429at2759"/>